<dbReference type="HOGENOM" id="CLU_152527_0_0_9"/>
<dbReference type="Proteomes" id="UP000003178">
    <property type="component" value="Unassembled WGS sequence"/>
</dbReference>
<keyword evidence="1" id="KW-1133">Transmembrane helix</keyword>
<dbReference type="InterPro" id="IPR025912">
    <property type="entry name" value="YrvL"/>
</dbReference>
<evidence type="ECO:0000313" key="3">
    <source>
        <dbReference type="Proteomes" id="UP000003178"/>
    </source>
</evidence>
<keyword evidence="1" id="KW-0472">Membrane</keyword>
<dbReference type="AlphaFoldDB" id="B6FZR3"/>
<reference evidence="2 3" key="1">
    <citation type="submission" date="2008-09" db="EMBL/GenBank/DDBJ databases">
        <authorList>
            <person name="Fulton L."/>
            <person name="Clifton S."/>
            <person name="Fulton B."/>
            <person name="Xu J."/>
            <person name="Minx P."/>
            <person name="Pepin K.H."/>
            <person name="Johnson M."/>
            <person name="Thiruvilangam P."/>
            <person name="Bhonagiri V."/>
            <person name="Nash W.E."/>
            <person name="Mardis E.R."/>
            <person name="Wilson R.K."/>
        </authorList>
    </citation>
    <scope>NUCLEOTIDE SEQUENCE [LARGE SCALE GENOMIC DNA]</scope>
    <source>
        <strain evidence="2 3">DSM 13275</strain>
    </source>
</reference>
<feature type="transmembrane region" description="Helical" evidence="1">
    <location>
        <begin position="20"/>
        <end position="43"/>
    </location>
</feature>
<dbReference type="Pfam" id="PF14184">
    <property type="entry name" value="YrvL"/>
    <property type="match status" value="1"/>
</dbReference>
<evidence type="ECO:0000256" key="1">
    <source>
        <dbReference type="SAM" id="Phobius"/>
    </source>
</evidence>
<feature type="transmembrane region" description="Helical" evidence="1">
    <location>
        <begin position="110"/>
        <end position="128"/>
    </location>
</feature>
<dbReference type="STRING" id="500633.CLOHIR_01367"/>
<dbReference type="OrthoDB" id="1653529at2"/>
<gene>
    <name evidence="2" type="ORF">CLOHIR_01367</name>
</gene>
<comment type="caution">
    <text evidence="2">The sequence shown here is derived from an EMBL/GenBank/DDBJ whole genome shotgun (WGS) entry which is preliminary data.</text>
</comment>
<evidence type="ECO:0008006" key="4">
    <source>
        <dbReference type="Google" id="ProtNLM"/>
    </source>
</evidence>
<dbReference type="EMBL" id="ABWP01000058">
    <property type="protein sequence ID" value="EEA85007.1"/>
    <property type="molecule type" value="Genomic_DNA"/>
</dbReference>
<keyword evidence="1" id="KW-0812">Transmembrane</keyword>
<evidence type="ECO:0000313" key="2">
    <source>
        <dbReference type="EMBL" id="EEA85007.1"/>
    </source>
</evidence>
<keyword evidence="3" id="KW-1185">Reference proteome</keyword>
<feature type="transmembrane region" description="Helical" evidence="1">
    <location>
        <begin position="86"/>
        <end position="104"/>
    </location>
</feature>
<feature type="transmembrane region" description="Helical" evidence="1">
    <location>
        <begin position="49"/>
        <end position="74"/>
    </location>
</feature>
<reference evidence="2 3" key="2">
    <citation type="submission" date="2008-10" db="EMBL/GenBank/DDBJ databases">
        <title>Draft genome sequence of Clostridium hiranonis (DSM 13275).</title>
        <authorList>
            <person name="Sudarsanam P."/>
            <person name="Ley R."/>
            <person name="Guruge J."/>
            <person name="Turnbaugh P.J."/>
            <person name="Mahowald M."/>
            <person name="Liep D."/>
            <person name="Gordon J."/>
        </authorList>
    </citation>
    <scope>NUCLEOTIDE SEQUENCE [LARGE SCALE GENOMIC DNA]</scope>
    <source>
        <strain evidence="2 3">DSM 13275</strain>
    </source>
</reference>
<proteinExistence type="predicted"/>
<dbReference type="RefSeq" id="WP_006440288.1">
    <property type="nucleotide sequence ID" value="NZ_DS995356.1"/>
</dbReference>
<accession>B6FZR3</accession>
<organism evidence="2 3">
    <name type="scientific">Peptacetobacter hiranonis (strain DSM 13275 / JCM 10541 / KCTC 15199 / TO-931)</name>
    <name type="common">Clostridium hiranonis</name>
    <dbReference type="NCBI Taxonomy" id="500633"/>
    <lineage>
        <taxon>Bacteria</taxon>
        <taxon>Bacillati</taxon>
        <taxon>Bacillota</taxon>
        <taxon>Clostridia</taxon>
        <taxon>Peptostreptococcales</taxon>
        <taxon>Peptostreptococcaceae</taxon>
        <taxon>Peptacetobacter</taxon>
    </lineage>
</organism>
<protein>
    <recommendedName>
        <fullName evidence="4">Regulatory protein YrvL</fullName>
    </recommendedName>
</protein>
<name>B6FZR3_PEPHT</name>
<sequence length="137" mass="15389">MNKFKIDKEKFKTFIMCSTIFLVVLSIIALISGSIMKIFGFQYKSIGNIVLFFIIATIMSFPLNLIAGAFPKALLKLGKINRQTAFIIYLILDTIATSFGLLVVDYYMPTVSATNISIIIISLLFAFMGKDDFKNVY</sequence>
<dbReference type="eggNOG" id="ENOG503308I">
    <property type="taxonomic scope" value="Bacteria"/>
</dbReference>